<dbReference type="Pfam" id="PF13563">
    <property type="entry name" value="2_5_RNA_ligase2"/>
    <property type="match status" value="1"/>
</dbReference>
<dbReference type="SUPFAM" id="SSF55144">
    <property type="entry name" value="LigT-like"/>
    <property type="match status" value="1"/>
</dbReference>
<dbReference type="Gene3D" id="3.90.1140.10">
    <property type="entry name" value="Cyclic phosphodiesterase"/>
    <property type="match status" value="1"/>
</dbReference>
<comment type="caution">
    <text evidence="1">The sequence shown here is derived from an EMBL/GenBank/DDBJ whole genome shotgun (WGS) entry which is preliminary data.</text>
</comment>
<sequence>MSTAGREPLVVTLELADPVQELLDGLRRRWFPADRLVVGAHLTLFHALPGELLAEVLDDLRETAPEVLPLEVTGPVSLGRGVAVGLRSQELAAWHRELQRRWTPWLTRQDAALLRAHVTVQNKVDPAVARATLDELRGMVLPETAEGSAVAVWHYLGGPWAPAARVPLGATR</sequence>
<dbReference type="RefSeq" id="WP_130491745.1">
    <property type="nucleotide sequence ID" value="NZ_SGXD01000001.1"/>
</dbReference>
<organism evidence="1 2">
    <name type="scientific">Motilibacter rhizosphaerae</name>
    <dbReference type="NCBI Taxonomy" id="598652"/>
    <lineage>
        <taxon>Bacteria</taxon>
        <taxon>Bacillati</taxon>
        <taxon>Actinomycetota</taxon>
        <taxon>Actinomycetes</taxon>
        <taxon>Motilibacterales</taxon>
        <taxon>Motilibacteraceae</taxon>
        <taxon>Motilibacter</taxon>
    </lineage>
</organism>
<name>A0A4Q7NWM1_9ACTN</name>
<keyword evidence="2" id="KW-1185">Reference proteome</keyword>
<dbReference type="EMBL" id="SGXD01000001">
    <property type="protein sequence ID" value="RZS91713.1"/>
    <property type="molecule type" value="Genomic_DNA"/>
</dbReference>
<evidence type="ECO:0000313" key="2">
    <source>
        <dbReference type="Proteomes" id="UP000293638"/>
    </source>
</evidence>
<gene>
    <name evidence="1" type="ORF">EV189_0960</name>
</gene>
<accession>A0A4Q7NWM1</accession>
<dbReference type="InterPro" id="IPR009097">
    <property type="entry name" value="Cyclic_Pdiesterase"/>
</dbReference>
<evidence type="ECO:0000313" key="1">
    <source>
        <dbReference type="EMBL" id="RZS91713.1"/>
    </source>
</evidence>
<protein>
    <submittedName>
        <fullName evidence="1">2'-5' RNA ligase superfamily protein</fullName>
    </submittedName>
</protein>
<dbReference type="AlphaFoldDB" id="A0A4Q7NWM1"/>
<reference evidence="1 2" key="1">
    <citation type="submission" date="2019-02" db="EMBL/GenBank/DDBJ databases">
        <title>Genomic Encyclopedia of Type Strains, Phase IV (KMG-IV): sequencing the most valuable type-strain genomes for metagenomic binning, comparative biology and taxonomic classification.</title>
        <authorList>
            <person name="Goeker M."/>
        </authorList>
    </citation>
    <scope>NUCLEOTIDE SEQUENCE [LARGE SCALE GENOMIC DNA]</scope>
    <source>
        <strain evidence="1 2">DSM 45622</strain>
    </source>
</reference>
<dbReference type="Proteomes" id="UP000293638">
    <property type="component" value="Unassembled WGS sequence"/>
</dbReference>
<proteinExistence type="predicted"/>
<keyword evidence="1" id="KW-0436">Ligase</keyword>
<dbReference type="GO" id="GO:0016874">
    <property type="term" value="F:ligase activity"/>
    <property type="evidence" value="ECO:0007669"/>
    <property type="project" value="UniProtKB-KW"/>
</dbReference>
<dbReference type="OrthoDB" id="793003at2"/>